<dbReference type="RefSeq" id="WP_216125523.1">
    <property type="nucleotide sequence ID" value="NZ_CP086239.1"/>
</dbReference>
<dbReference type="EMBL" id="CP086239">
    <property type="protein sequence ID" value="WAG61045.1"/>
    <property type="molecule type" value="Genomic_DNA"/>
</dbReference>
<organism evidence="2 3">
    <name type="scientific">Clostridium estertheticum</name>
    <dbReference type="NCBI Taxonomy" id="238834"/>
    <lineage>
        <taxon>Bacteria</taxon>
        <taxon>Bacillati</taxon>
        <taxon>Bacillota</taxon>
        <taxon>Clostridia</taxon>
        <taxon>Eubacteriales</taxon>
        <taxon>Clostridiaceae</taxon>
        <taxon>Clostridium</taxon>
    </lineage>
</organism>
<dbReference type="InterPro" id="IPR001279">
    <property type="entry name" value="Metallo-B-lactamas"/>
</dbReference>
<evidence type="ECO:0000313" key="3">
    <source>
        <dbReference type="Proteomes" id="UP001164733"/>
    </source>
</evidence>
<accession>A0AA47I7P4</accession>
<name>A0AA47I7P4_9CLOT</name>
<dbReference type="SMART" id="SM00849">
    <property type="entry name" value="Lactamase_B"/>
    <property type="match status" value="1"/>
</dbReference>
<dbReference type="AlphaFoldDB" id="A0AA47I7P4"/>
<evidence type="ECO:0000259" key="1">
    <source>
        <dbReference type="SMART" id="SM00849"/>
    </source>
</evidence>
<feature type="domain" description="Metallo-beta-lactamase" evidence="1">
    <location>
        <begin position="10"/>
        <end position="229"/>
    </location>
</feature>
<evidence type="ECO:0000313" key="2">
    <source>
        <dbReference type="EMBL" id="WAG61045.1"/>
    </source>
</evidence>
<proteinExistence type="predicted"/>
<dbReference type="Pfam" id="PF00753">
    <property type="entry name" value="Lactamase_B"/>
    <property type="match status" value="1"/>
</dbReference>
<gene>
    <name evidence="2" type="ORF">LL038_01985</name>
</gene>
<reference evidence="2" key="1">
    <citation type="submission" date="2021-11" db="EMBL/GenBank/DDBJ databases">
        <title>Clostridia strains as spoilage organisms.</title>
        <authorList>
            <person name="Wambui J."/>
            <person name="Stevens M.J.A."/>
            <person name="Stephan R."/>
        </authorList>
    </citation>
    <scope>NUCLEOTIDE SEQUENCE</scope>
    <source>
        <strain evidence="2">CF009</strain>
    </source>
</reference>
<dbReference type="Proteomes" id="UP001164733">
    <property type="component" value="Chromosome"/>
</dbReference>
<protein>
    <submittedName>
        <fullName evidence="2">MBL fold metallo-hydrolase</fullName>
    </submittedName>
</protein>
<dbReference type="PANTHER" id="PTHR23131">
    <property type="entry name" value="ENDORIBONUCLEASE LACTB2"/>
    <property type="match status" value="1"/>
</dbReference>
<dbReference type="InterPro" id="IPR050662">
    <property type="entry name" value="Sec-metab_biosynth-thioest"/>
</dbReference>
<sequence>MEIIQLKLSVTNCFLIKTDNKYVLIDTGYEYDWNLFCKRLTSVGVRLSDISHIILTHHHDDHCGLLNKILKENNNIQVIMSYLAKDLLLKGENDQTHGGGLVNKRIKQLIFLKQVYIGIHLKKIIDKKSNLKFPIYKVRENDILVEEEIRLKDIGINLNGKILKTPGHTIDSISVLFDDGDCIVGDAAANMLQFAGTKYCVIFICNINEYYESWRKIISENSQRIFPAHGKPFLVEKLKINIWKNQKKNMVMN</sequence>